<evidence type="ECO:0000256" key="2">
    <source>
        <dbReference type="ARBA" id="ARBA00023157"/>
    </source>
</evidence>
<reference evidence="4" key="3">
    <citation type="submission" date="2025-08" db="UniProtKB">
        <authorList>
            <consortium name="Ensembl"/>
        </authorList>
    </citation>
    <scope>IDENTIFICATION</scope>
</reference>
<dbReference type="Pfam" id="PF00100">
    <property type="entry name" value="Zona_pellucida"/>
    <property type="match status" value="1"/>
</dbReference>
<evidence type="ECO:0000313" key="5">
    <source>
        <dbReference type="Proteomes" id="UP000008144"/>
    </source>
</evidence>
<dbReference type="STRING" id="7719.ENSCINP00000020727"/>
<dbReference type="PROSITE" id="PS51034">
    <property type="entry name" value="ZP_2"/>
    <property type="match status" value="1"/>
</dbReference>
<keyword evidence="2" id="KW-1015">Disulfide bond</keyword>
<reference evidence="4" key="4">
    <citation type="submission" date="2025-09" db="UniProtKB">
        <authorList>
            <consortium name="Ensembl"/>
        </authorList>
    </citation>
    <scope>IDENTIFICATION</scope>
</reference>
<keyword evidence="1" id="KW-0732">Signal</keyword>
<dbReference type="InterPro" id="IPR055355">
    <property type="entry name" value="ZP-C"/>
</dbReference>
<dbReference type="Gene3D" id="2.10.25.10">
    <property type="entry name" value="Laminin"/>
    <property type="match status" value="1"/>
</dbReference>
<dbReference type="InParanoid" id="F6QIU4"/>
<dbReference type="Proteomes" id="UP000008144">
    <property type="component" value="Chromosome 1"/>
</dbReference>
<sequence length="190" mass="21148">MCWATHTSSPSDSKRYDLIQNGCRAPVLAGDAANSIEILKNYNSTEVQFKFKSFTWTNVSIPMQAIYIHCMVSVCDININSTCNQHTCVAPIGRRRRDVSENYKGDHLVSSGPLYFKKPNPCAFNNGGCYGYCNDINGFAKCSCPFGSTLGADQVTCMSEQLLKNKNIIKIVICVVCLLGRVFLDKKHKR</sequence>
<proteinExistence type="predicted"/>
<dbReference type="EMBL" id="EAAA01000394">
    <property type="status" value="NOT_ANNOTATED_CDS"/>
    <property type="molecule type" value="Genomic_DNA"/>
</dbReference>
<organism evidence="4 5">
    <name type="scientific">Ciona intestinalis</name>
    <name type="common">Transparent sea squirt</name>
    <name type="synonym">Ascidia intestinalis</name>
    <dbReference type="NCBI Taxonomy" id="7719"/>
    <lineage>
        <taxon>Eukaryota</taxon>
        <taxon>Metazoa</taxon>
        <taxon>Chordata</taxon>
        <taxon>Tunicata</taxon>
        <taxon>Ascidiacea</taxon>
        <taxon>Phlebobranchia</taxon>
        <taxon>Cionidae</taxon>
        <taxon>Ciona</taxon>
    </lineage>
</organism>
<accession>F6QIU4</accession>
<dbReference type="Gene3D" id="2.60.40.4100">
    <property type="entry name" value="Zona pellucida, ZP-C domain"/>
    <property type="match status" value="1"/>
</dbReference>
<dbReference type="PANTHER" id="PTHR14002:SF54">
    <property type="entry name" value="ZONA PELLUCIDA SPERM-BINDING PROTEIN 2"/>
    <property type="match status" value="1"/>
</dbReference>
<reference evidence="5" key="1">
    <citation type="journal article" date="2002" name="Science">
        <title>The draft genome of Ciona intestinalis: insights into chordate and vertebrate origins.</title>
        <authorList>
            <person name="Dehal P."/>
            <person name="Satou Y."/>
            <person name="Campbell R.K."/>
            <person name="Chapman J."/>
            <person name="Degnan B."/>
            <person name="De Tomaso A."/>
            <person name="Davidson B."/>
            <person name="Di Gregorio A."/>
            <person name="Gelpke M."/>
            <person name="Goodstein D.M."/>
            <person name="Harafuji N."/>
            <person name="Hastings K.E."/>
            <person name="Ho I."/>
            <person name="Hotta K."/>
            <person name="Huang W."/>
            <person name="Kawashima T."/>
            <person name="Lemaire P."/>
            <person name="Martinez D."/>
            <person name="Meinertzhagen I.A."/>
            <person name="Necula S."/>
            <person name="Nonaka M."/>
            <person name="Putnam N."/>
            <person name="Rash S."/>
            <person name="Saiga H."/>
            <person name="Satake M."/>
            <person name="Terry A."/>
            <person name="Yamada L."/>
            <person name="Wang H.G."/>
            <person name="Awazu S."/>
            <person name="Azumi K."/>
            <person name="Boore J."/>
            <person name="Branno M."/>
            <person name="Chin-Bow S."/>
            <person name="DeSantis R."/>
            <person name="Doyle S."/>
            <person name="Francino P."/>
            <person name="Keys D.N."/>
            <person name="Haga S."/>
            <person name="Hayashi H."/>
            <person name="Hino K."/>
            <person name="Imai K.S."/>
            <person name="Inaba K."/>
            <person name="Kano S."/>
            <person name="Kobayashi K."/>
            <person name="Kobayashi M."/>
            <person name="Lee B.I."/>
            <person name="Makabe K.W."/>
            <person name="Manohar C."/>
            <person name="Matassi G."/>
            <person name="Medina M."/>
            <person name="Mochizuki Y."/>
            <person name="Mount S."/>
            <person name="Morishita T."/>
            <person name="Miura S."/>
            <person name="Nakayama A."/>
            <person name="Nishizaka S."/>
            <person name="Nomoto H."/>
            <person name="Ohta F."/>
            <person name="Oishi K."/>
            <person name="Rigoutsos I."/>
            <person name="Sano M."/>
            <person name="Sasaki A."/>
            <person name="Sasakura Y."/>
            <person name="Shoguchi E."/>
            <person name="Shin-i T."/>
            <person name="Spagnuolo A."/>
            <person name="Stainier D."/>
            <person name="Suzuki M.M."/>
            <person name="Tassy O."/>
            <person name="Takatori N."/>
            <person name="Tokuoka M."/>
            <person name="Yagi K."/>
            <person name="Yoshizaki F."/>
            <person name="Wada S."/>
            <person name="Zhang C."/>
            <person name="Hyatt P.D."/>
            <person name="Larimer F."/>
            <person name="Detter C."/>
            <person name="Doggett N."/>
            <person name="Glavina T."/>
            <person name="Hawkins T."/>
            <person name="Richardson P."/>
            <person name="Lucas S."/>
            <person name="Kohara Y."/>
            <person name="Levine M."/>
            <person name="Satoh N."/>
            <person name="Rokhsar D.S."/>
        </authorList>
    </citation>
    <scope>NUCLEOTIDE SEQUENCE [LARGE SCALE GENOMIC DNA]</scope>
</reference>
<dbReference type="AlphaFoldDB" id="F6QIU4"/>
<name>F6QIU4_CIOIN</name>
<feature type="domain" description="ZP" evidence="3">
    <location>
        <begin position="1"/>
        <end position="95"/>
    </location>
</feature>
<dbReference type="GeneTree" id="ENSGT00940000167789"/>
<dbReference type="InterPro" id="IPR042235">
    <property type="entry name" value="ZP-C_dom"/>
</dbReference>
<evidence type="ECO:0000256" key="1">
    <source>
        <dbReference type="ARBA" id="ARBA00022729"/>
    </source>
</evidence>
<reference evidence="4" key="2">
    <citation type="journal article" date="2008" name="Genome Biol.">
        <title>Improved genome assembly and evidence-based global gene model set for the chordate Ciona intestinalis: new insight into intron and operon populations.</title>
        <authorList>
            <person name="Satou Y."/>
            <person name="Mineta K."/>
            <person name="Ogasawara M."/>
            <person name="Sasakura Y."/>
            <person name="Shoguchi E."/>
            <person name="Ueno K."/>
            <person name="Yamada L."/>
            <person name="Matsumoto J."/>
            <person name="Wasserscheid J."/>
            <person name="Dewar K."/>
            <person name="Wiley G.B."/>
            <person name="Macmil S.L."/>
            <person name="Roe B.A."/>
            <person name="Zeller R.W."/>
            <person name="Hastings K.E."/>
            <person name="Lemaire P."/>
            <person name="Lindquist E."/>
            <person name="Endo T."/>
            <person name="Hotta K."/>
            <person name="Inaba K."/>
        </authorList>
    </citation>
    <scope>NUCLEOTIDE SEQUENCE [LARGE SCALE GENOMIC DNA]</scope>
    <source>
        <strain evidence="4">wild type</strain>
    </source>
</reference>
<dbReference type="PANTHER" id="PTHR14002">
    <property type="entry name" value="ENDOGLIN/TGF-BETA RECEPTOR TYPE III"/>
    <property type="match status" value="1"/>
</dbReference>
<protein>
    <recommendedName>
        <fullName evidence="3">ZP domain-containing protein</fullName>
    </recommendedName>
</protein>
<evidence type="ECO:0000313" key="4">
    <source>
        <dbReference type="Ensembl" id="ENSCINP00000020727.3"/>
    </source>
</evidence>
<dbReference type="SUPFAM" id="SSF57196">
    <property type="entry name" value="EGF/Laminin"/>
    <property type="match status" value="1"/>
</dbReference>
<keyword evidence="5" id="KW-1185">Reference proteome</keyword>
<dbReference type="InterPro" id="IPR001507">
    <property type="entry name" value="ZP_dom"/>
</dbReference>
<dbReference type="HOGENOM" id="CLU_1431034_0_0_1"/>
<dbReference type="Pfam" id="PF14670">
    <property type="entry name" value="FXa_inhibition"/>
    <property type="match status" value="1"/>
</dbReference>
<dbReference type="Ensembl" id="ENSCINT00000020727.3">
    <property type="protein sequence ID" value="ENSCINP00000020727.3"/>
    <property type="gene ID" value="ENSCING00000012462.2"/>
</dbReference>
<evidence type="ECO:0000259" key="3">
    <source>
        <dbReference type="PROSITE" id="PS51034"/>
    </source>
</evidence>